<dbReference type="CDD" id="cd02966">
    <property type="entry name" value="TlpA_like_family"/>
    <property type="match status" value="1"/>
</dbReference>
<dbReference type="RefSeq" id="WP_102994759.1">
    <property type="nucleotide sequence ID" value="NZ_CP025938.1"/>
</dbReference>
<evidence type="ECO:0000256" key="1">
    <source>
        <dbReference type="ARBA" id="ARBA00004196"/>
    </source>
</evidence>
<dbReference type="GO" id="GO:0030313">
    <property type="term" value="C:cell envelope"/>
    <property type="evidence" value="ECO:0007669"/>
    <property type="project" value="UniProtKB-SubCell"/>
</dbReference>
<organism evidence="7 8">
    <name type="scientific">Pseudotamlana carrageenivorans</name>
    <dbReference type="NCBI Taxonomy" id="2069432"/>
    <lineage>
        <taxon>Bacteria</taxon>
        <taxon>Pseudomonadati</taxon>
        <taxon>Bacteroidota</taxon>
        <taxon>Flavobacteriia</taxon>
        <taxon>Flavobacteriales</taxon>
        <taxon>Flavobacteriaceae</taxon>
        <taxon>Pseudotamlana</taxon>
    </lineage>
</organism>
<keyword evidence="8" id="KW-1185">Reference proteome</keyword>
<keyword evidence="3" id="KW-1015">Disulfide bond</keyword>
<reference evidence="8" key="1">
    <citation type="submission" date="2018-01" db="EMBL/GenBank/DDBJ databases">
        <title>Complete genome of Tamlana sp. UJ94.</title>
        <authorList>
            <person name="Jung J."/>
            <person name="Chung D."/>
            <person name="Bae S.S."/>
            <person name="Baek K."/>
        </authorList>
    </citation>
    <scope>NUCLEOTIDE SEQUENCE [LARGE SCALE GENOMIC DNA]</scope>
    <source>
        <strain evidence="8">UJ94</strain>
    </source>
</reference>
<dbReference type="InterPro" id="IPR036249">
    <property type="entry name" value="Thioredoxin-like_sf"/>
</dbReference>
<keyword evidence="4" id="KW-0676">Redox-active center</keyword>
<dbReference type="KEGG" id="taj:C1A40_03945"/>
<dbReference type="OrthoDB" id="1069091at2"/>
<dbReference type="AlphaFoldDB" id="A0A2I7SFK6"/>
<dbReference type="PANTHER" id="PTHR42852:SF6">
    <property type="entry name" value="THIOL:DISULFIDE INTERCHANGE PROTEIN DSBE"/>
    <property type="match status" value="1"/>
</dbReference>
<dbReference type="SUPFAM" id="SSF52833">
    <property type="entry name" value="Thioredoxin-like"/>
    <property type="match status" value="1"/>
</dbReference>
<dbReference type="PANTHER" id="PTHR42852">
    <property type="entry name" value="THIOL:DISULFIDE INTERCHANGE PROTEIN DSBE"/>
    <property type="match status" value="1"/>
</dbReference>
<dbReference type="InterPro" id="IPR013766">
    <property type="entry name" value="Thioredoxin_domain"/>
</dbReference>
<keyword evidence="5" id="KW-0732">Signal</keyword>
<dbReference type="GO" id="GO:0017004">
    <property type="term" value="P:cytochrome complex assembly"/>
    <property type="evidence" value="ECO:0007669"/>
    <property type="project" value="UniProtKB-KW"/>
</dbReference>
<feature type="domain" description="Thioredoxin" evidence="6">
    <location>
        <begin position="28"/>
        <end position="165"/>
    </location>
</feature>
<feature type="signal peptide" evidence="5">
    <location>
        <begin position="1"/>
        <end position="19"/>
    </location>
</feature>
<name>A0A2I7SFK6_9FLAO</name>
<feature type="chain" id="PRO_5014463052" evidence="5">
    <location>
        <begin position="20"/>
        <end position="166"/>
    </location>
</feature>
<keyword evidence="2" id="KW-0201">Cytochrome c-type biogenesis</keyword>
<sequence>MKKTLLLLTLSLSFYISHAQHKQLWAKSVINQKAPKLVVERWISESPEVKNKFLLIDFWATWCMPCRKVIPELNRFQEQFKKDLVVIGLSDEPIEKVKNNPAINIEYHSAVDTKRRMYNKLEIQGIPHCIIVNPEGIVVWEGWPSLPGHELTEEVISNLIAQHNPG</sequence>
<evidence type="ECO:0000256" key="4">
    <source>
        <dbReference type="ARBA" id="ARBA00023284"/>
    </source>
</evidence>
<protein>
    <submittedName>
        <fullName evidence="7">Alkyl hydroperoxide reductase</fullName>
    </submittedName>
</protein>
<proteinExistence type="predicted"/>
<dbReference type="EMBL" id="CP025938">
    <property type="protein sequence ID" value="AUS04678.1"/>
    <property type="molecule type" value="Genomic_DNA"/>
</dbReference>
<comment type="subcellular location">
    <subcellularLocation>
        <location evidence="1">Cell envelope</location>
    </subcellularLocation>
</comment>
<evidence type="ECO:0000256" key="3">
    <source>
        <dbReference type="ARBA" id="ARBA00023157"/>
    </source>
</evidence>
<evidence type="ECO:0000259" key="6">
    <source>
        <dbReference type="PROSITE" id="PS51352"/>
    </source>
</evidence>
<evidence type="ECO:0000256" key="5">
    <source>
        <dbReference type="SAM" id="SignalP"/>
    </source>
</evidence>
<evidence type="ECO:0000313" key="7">
    <source>
        <dbReference type="EMBL" id="AUS04678.1"/>
    </source>
</evidence>
<dbReference type="InterPro" id="IPR012336">
    <property type="entry name" value="Thioredoxin-like_fold"/>
</dbReference>
<accession>A0A2I7SFK6</accession>
<dbReference type="Pfam" id="PF13905">
    <property type="entry name" value="Thioredoxin_8"/>
    <property type="match status" value="1"/>
</dbReference>
<dbReference type="PROSITE" id="PS51352">
    <property type="entry name" value="THIOREDOXIN_2"/>
    <property type="match status" value="1"/>
</dbReference>
<dbReference type="Gene3D" id="3.40.30.10">
    <property type="entry name" value="Glutaredoxin"/>
    <property type="match status" value="1"/>
</dbReference>
<dbReference type="InterPro" id="IPR050553">
    <property type="entry name" value="Thioredoxin_ResA/DsbE_sf"/>
</dbReference>
<dbReference type="Proteomes" id="UP000236592">
    <property type="component" value="Chromosome"/>
</dbReference>
<evidence type="ECO:0000256" key="2">
    <source>
        <dbReference type="ARBA" id="ARBA00022748"/>
    </source>
</evidence>
<gene>
    <name evidence="7" type="ORF">C1A40_03945</name>
</gene>
<evidence type="ECO:0000313" key="8">
    <source>
        <dbReference type="Proteomes" id="UP000236592"/>
    </source>
</evidence>